<proteinExistence type="inferred from homology"/>
<protein>
    <recommendedName>
        <fullName evidence="1">tRNA-uridine aminocarboxypropyltransferase</fullName>
        <ecNumber evidence="1">2.5.1.25</ecNumber>
    </recommendedName>
</protein>
<evidence type="ECO:0000313" key="7">
    <source>
        <dbReference type="EMBL" id="AKT37448.1"/>
    </source>
</evidence>
<evidence type="ECO:0000313" key="8">
    <source>
        <dbReference type="Proteomes" id="UP000067626"/>
    </source>
</evidence>
<gene>
    <name evidence="7" type="ORF">CMC5_015890</name>
</gene>
<dbReference type="GO" id="GO:0016432">
    <property type="term" value="F:tRNA-uridine aminocarboxypropyltransferase activity"/>
    <property type="evidence" value="ECO:0007669"/>
    <property type="project" value="UniProtKB-EC"/>
</dbReference>
<evidence type="ECO:0000256" key="3">
    <source>
        <dbReference type="ARBA" id="ARBA00022691"/>
    </source>
</evidence>
<dbReference type="Pfam" id="PF03942">
    <property type="entry name" value="DTW"/>
    <property type="match status" value="1"/>
</dbReference>
<name>A0A0K1EA40_CHOCO</name>
<dbReference type="Proteomes" id="UP000067626">
    <property type="component" value="Chromosome"/>
</dbReference>
<keyword evidence="3" id="KW-0949">S-adenosyl-L-methionine</keyword>
<dbReference type="EMBL" id="CP012159">
    <property type="protein sequence ID" value="AKT37448.1"/>
    <property type="molecule type" value="Genomic_DNA"/>
</dbReference>
<dbReference type="AlphaFoldDB" id="A0A0K1EA40"/>
<evidence type="ECO:0000256" key="5">
    <source>
        <dbReference type="ARBA" id="ARBA00034489"/>
    </source>
</evidence>
<dbReference type="PANTHER" id="PTHR21392">
    <property type="entry name" value="TRNA-URIDINE AMINOCARBOXYPROPYLTRANSFERASE 2"/>
    <property type="match status" value="1"/>
</dbReference>
<dbReference type="InterPro" id="IPR039262">
    <property type="entry name" value="DTWD2/TAPT"/>
</dbReference>
<organism evidence="7 8">
    <name type="scientific">Chondromyces crocatus</name>
    <dbReference type="NCBI Taxonomy" id="52"/>
    <lineage>
        <taxon>Bacteria</taxon>
        <taxon>Pseudomonadati</taxon>
        <taxon>Myxococcota</taxon>
        <taxon>Polyangia</taxon>
        <taxon>Polyangiales</taxon>
        <taxon>Polyangiaceae</taxon>
        <taxon>Chondromyces</taxon>
    </lineage>
</organism>
<dbReference type="PANTHER" id="PTHR21392:SF0">
    <property type="entry name" value="TRNA-URIDINE AMINOCARBOXYPROPYLTRANSFERASE 2"/>
    <property type="match status" value="1"/>
</dbReference>
<accession>A0A0K1EA40</accession>
<evidence type="ECO:0000256" key="1">
    <source>
        <dbReference type="ARBA" id="ARBA00012386"/>
    </source>
</evidence>
<sequence>MAVTPRTSVVLLMHHAELYKSTSTGRLLHRVIPSAHLRLRGAPEGPAPAPLLPERRLLLFPDPSAPVISPELVNDEPVALLIPDGTWKQARRITQRDPAVLGAQRVNLPPGAPSRYGLRRSPRPEALSSFEAAARALGVLEGEAIETRLMAAFDLWVERSREVREHGEQIAPSCRAGA</sequence>
<dbReference type="KEGG" id="ccro:CMC5_015890"/>
<keyword evidence="2" id="KW-0808">Transferase</keyword>
<dbReference type="SMART" id="SM01144">
    <property type="entry name" value="DTW"/>
    <property type="match status" value="1"/>
</dbReference>
<dbReference type="GO" id="GO:0008033">
    <property type="term" value="P:tRNA processing"/>
    <property type="evidence" value="ECO:0007669"/>
    <property type="project" value="UniProtKB-KW"/>
</dbReference>
<dbReference type="InterPro" id="IPR005636">
    <property type="entry name" value="DTW"/>
</dbReference>
<dbReference type="STRING" id="52.CMC5_015890"/>
<feature type="domain" description="DTW" evidence="6">
    <location>
        <begin position="1"/>
        <end position="165"/>
    </location>
</feature>
<evidence type="ECO:0000259" key="6">
    <source>
        <dbReference type="SMART" id="SM01144"/>
    </source>
</evidence>
<comment type="similarity">
    <text evidence="5">Belongs to the TDD superfamily. DTWD2 family.</text>
</comment>
<dbReference type="EC" id="2.5.1.25" evidence="1"/>
<reference evidence="7 8" key="1">
    <citation type="submission" date="2015-07" db="EMBL/GenBank/DDBJ databases">
        <title>Genome analysis of myxobacterium Chondromyces crocatus Cm c5 reveals a high potential for natural compound synthesis and the genetic basis for the loss of fruiting body formation.</title>
        <authorList>
            <person name="Zaburannyi N."/>
            <person name="Bunk B."/>
            <person name="Maier J."/>
            <person name="Overmann J."/>
            <person name="Mueller R."/>
        </authorList>
    </citation>
    <scope>NUCLEOTIDE SEQUENCE [LARGE SCALE GENOMIC DNA]</scope>
    <source>
        <strain evidence="7 8">Cm c5</strain>
    </source>
</reference>
<keyword evidence="8" id="KW-1185">Reference proteome</keyword>
<evidence type="ECO:0000256" key="2">
    <source>
        <dbReference type="ARBA" id="ARBA00022679"/>
    </source>
</evidence>
<evidence type="ECO:0000256" key="4">
    <source>
        <dbReference type="ARBA" id="ARBA00022694"/>
    </source>
</evidence>
<keyword evidence="4" id="KW-0819">tRNA processing</keyword>